<evidence type="ECO:0000313" key="4">
    <source>
        <dbReference type="Proteomes" id="UP000051324"/>
    </source>
</evidence>
<dbReference type="Proteomes" id="UP000051324">
    <property type="component" value="Unassembled WGS sequence"/>
</dbReference>
<dbReference type="InterPro" id="IPR042274">
    <property type="entry name" value="YycH/YycI_2"/>
</dbReference>
<feature type="domain" description="Regulatory protein YycH" evidence="2">
    <location>
        <begin position="14"/>
        <end position="443"/>
    </location>
</feature>
<gene>
    <name evidence="3" type="ORF">FC32_GL001863</name>
</gene>
<evidence type="ECO:0000256" key="1">
    <source>
        <dbReference type="SAM" id="Phobius"/>
    </source>
</evidence>
<name>A0A0R1TZI7_9LACO</name>
<accession>A0A0R1TZI7</accession>
<keyword evidence="1" id="KW-0812">Transmembrane</keyword>
<evidence type="ECO:0000259" key="2">
    <source>
        <dbReference type="Pfam" id="PF07435"/>
    </source>
</evidence>
<feature type="transmembrane region" description="Helical" evidence="1">
    <location>
        <begin position="9"/>
        <end position="31"/>
    </location>
</feature>
<dbReference type="PATRIC" id="fig|1423724.4.peg.1942"/>
<dbReference type="OrthoDB" id="2382185at2"/>
<dbReference type="STRING" id="1423724.FC32_GL001863"/>
<dbReference type="EMBL" id="AZFT01000025">
    <property type="protein sequence ID" value="KRL86588.1"/>
    <property type="molecule type" value="Genomic_DNA"/>
</dbReference>
<dbReference type="AlphaFoldDB" id="A0A0R1TZI7"/>
<protein>
    <recommendedName>
        <fullName evidence="2">Regulatory protein YycH domain-containing protein</fullName>
    </recommendedName>
</protein>
<sequence length="458" mass="51736">MKNNRFRGWFLHSLLIIAVLISLIFTVLIWVTPGYFQRLININSTTKSTSTTTTVNEDSTAEKKNLANIYIPTSITATVKKENYQLMSNRIDVVNSMMTVLEGAKFTDIKAPKEVSRKEYLKLLQTNNAYQLNYGSAVSFEILKNYVKTQPENSSSYSFDRIVLSFDGKTVYFLDDADLKVYTAKLTGVDLTKLKSLINGKNIKKMAISYHYQGDNLLTYYDTSLTIPRYSYLYNKENAGMYVTRLLGAEKSGSSSLTTREHGNSTVYADNSGQKLSVNNKTGVITYTDYLTDDTKQQNWTLSDYLSNSFTQLEQLGVSLNDVRYSEYDQQEKNVIYRSYIDGFPVISARDFGTYQIQNRVRSKKIVFSQCSLQVPVPAAGKAVTLKATKEVLAELSATNKIDVDKIEDIEIGYEVTQNGTASLVTDLTPTYFVKYNNSWINYEDLLTGETGSSKDEL</sequence>
<keyword evidence="1" id="KW-1133">Transmembrane helix</keyword>
<evidence type="ECO:0000313" key="3">
    <source>
        <dbReference type="EMBL" id="KRL86588.1"/>
    </source>
</evidence>
<dbReference type="Gene3D" id="3.30.310.160">
    <property type="entry name" value="YycH protein, domain 2"/>
    <property type="match status" value="1"/>
</dbReference>
<proteinExistence type="predicted"/>
<organism evidence="3 4">
    <name type="scientific">Ligilactobacillus apodemi DSM 16634 = JCM 16172</name>
    <dbReference type="NCBI Taxonomy" id="1423724"/>
    <lineage>
        <taxon>Bacteria</taxon>
        <taxon>Bacillati</taxon>
        <taxon>Bacillota</taxon>
        <taxon>Bacilli</taxon>
        <taxon>Lactobacillales</taxon>
        <taxon>Lactobacillaceae</taxon>
        <taxon>Ligilactobacillus</taxon>
    </lineage>
</organism>
<dbReference type="eggNOG" id="COG4863">
    <property type="taxonomic scope" value="Bacteria"/>
</dbReference>
<reference evidence="3 4" key="1">
    <citation type="journal article" date="2015" name="Genome Announc.">
        <title>Expanding the biotechnology potential of lactobacilli through comparative genomics of 213 strains and associated genera.</title>
        <authorList>
            <person name="Sun Z."/>
            <person name="Harris H.M."/>
            <person name="McCann A."/>
            <person name="Guo C."/>
            <person name="Argimon S."/>
            <person name="Zhang W."/>
            <person name="Yang X."/>
            <person name="Jeffery I.B."/>
            <person name="Cooney J.C."/>
            <person name="Kagawa T.F."/>
            <person name="Liu W."/>
            <person name="Song Y."/>
            <person name="Salvetti E."/>
            <person name="Wrobel A."/>
            <person name="Rasinkangas P."/>
            <person name="Parkhill J."/>
            <person name="Rea M.C."/>
            <person name="O'Sullivan O."/>
            <person name="Ritari J."/>
            <person name="Douillard F.P."/>
            <person name="Paul Ross R."/>
            <person name="Yang R."/>
            <person name="Briner A.E."/>
            <person name="Felis G.E."/>
            <person name="de Vos W.M."/>
            <person name="Barrangou R."/>
            <person name="Klaenhammer T.R."/>
            <person name="Caufield P.W."/>
            <person name="Cui Y."/>
            <person name="Zhang H."/>
            <person name="O'Toole P.W."/>
        </authorList>
    </citation>
    <scope>NUCLEOTIDE SEQUENCE [LARGE SCALE GENOMIC DNA]</scope>
    <source>
        <strain evidence="3 4">DSM 16634</strain>
    </source>
</reference>
<dbReference type="InterPro" id="IPR009996">
    <property type="entry name" value="YycH"/>
</dbReference>
<comment type="caution">
    <text evidence="3">The sequence shown here is derived from an EMBL/GenBank/DDBJ whole genome shotgun (WGS) entry which is preliminary data.</text>
</comment>
<dbReference type="CDD" id="cd15787">
    <property type="entry name" value="YycH_N"/>
    <property type="match status" value="1"/>
</dbReference>
<keyword evidence="1" id="KW-0472">Membrane</keyword>
<dbReference type="RefSeq" id="WP_025088014.1">
    <property type="nucleotide sequence ID" value="NZ_AZFT01000025.1"/>
</dbReference>
<dbReference type="Pfam" id="PF07435">
    <property type="entry name" value="YycH"/>
    <property type="match status" value="1"/>
</dbReference>
<keyword evidence="4" id="KW-1185">Reference proteome</keyword>